<sequence>MKRAKTPPQGYVSCTHESLPTERQFGCGSLQADNARNIVGFFGTWRQATVIG</sequence>
<reference evidence="1 2" key="1">
    <citation type="submission" date="2022-06" db="EMBL/GenBank/DDBJ databases">
        <title>Runella sp. S5 genome sequencing.</title>
        <authorList>
            <person name="Park S."/>
        </authorList>
    </citation>
    <scope>NUCLEOTIDE SEQUENCE [LARGE SCALE GENOMIC DNA]</scope>
    <source>
        <strain evidence="1 2">S5</strain>
    </source>
</reference>
<accession>A0ABT1FMR7</accession>
<comment type="caution">
    <text evidence="1">The sequence shown here is derived from an EMBL/GenBank/DDBJ whole genome shotgun (WGS) entry which is preliminary data.</text>
</comment>
<name>A0ABT1FMR7_9BACT</name>
<dbReference type="EMBL" id="JAMZEL010000001">
    <property type="protein sequence ID" value="MCP1381812.1"/>
    <property type="molecule type" value="Genomic_DNA"/>
</dbReference>
<proteinExistence type="predicted"/>
<dbReference type="RefSeq" id="WP_253525718.1">
    <property type="nucleotide sequence ID" value="NZ_JAMZEL010000001.1"/>
</dbReference>
<keyword evidence="2" id="KW-1185">Reference proteome</keyword>
<protein>
    <submittedName>
        <fullName evidence="1">Uncharacterized protein</fullName>
    </submittedName>
</protein>
<dbReference type="Proteomes" id="UP001204772">
    <property type="component" value="Unassembled WGS sequence"/>
</dbReference>
<evidence type="ECO:0000313" key="1">
    <source>
        <dbReference type="EMBL" id="MCP1381812.1"/>
    </source>
</evidence>
<organism evidence="1 2">
    <name type="scientific">Runella salmonicolor</name>
    <dbReference type="NCBI Taxonomy" id="2950278"/>
    <lineage>
        <taxon>Bacteria</taxon>
        <taxon>Pseudomonadati</taxon>
        <taxon>Bacteroidota</taxon>
        <taxon>Cytophagia</taxon>
        <taxon>Cytophagales</taxon>
        <taxon>Spirosomataceae</taxon>
        <taxon>Runella</taxon>
    </lineage>
</organism>
<gene>
    <name evidence="1" type="ORF">NCI00_05215</name>
</gene>
<evidence type="ECO:0000313" key="2">
    <source>
        <dbReference type="Proteomes" id="UP001204772"/>
    </source>
</evidence>